<protein>
    <submittedName>
        <fullName evidence="1">Uncharacterized protein</fullName>
    </submittedName>
</protein>
<evidence type="ECO:0000313" key="2">
    <source>
        <dbReference type="Proteomes" id="UP000321523"/>
    </source>
</evidence>
<dbReference type="AlphaFoldDB" id="A0A512DQA9"/>
<keyword evidence="2" id="KW-1185">Reference proteome</keyword>
<dbReference type="Proteomes" id="UP000321523">
    <property type="component" value="Unassembled WGS sequence"/>
</dbReference>
<comment type="caution">
    <text evidence="1">The sequence shown here is derived from an EMBL/GenBank/DDBJ whole genome shotgun (WGS) entry which is preliminary data.</text>
</comment>
<proteinExistence type="predicted"/>
<evidence type="ECO:0000313" key="1">
    <source>
        <dbReference type="EMBL" id="GEO38657.1"/>
    </source>
</evidence>
<gene>
    <name evidence="1" type="ORF">SAE02_28050</name>
</gene>
<reference evidence="1 2" key="1">
    <citation type="submission" date="2019-07" db="EMBL/GenBank/DDBJ databases">
        <title>Whole genome shotgun sequence of Skermanella aerolata NBRC 106429.</title>
        <authorList>
            <person name="Hosoyama A."/>
            <person name="Uohara A."/>
            <person name="Ohji S."/>
            <person name="Ichikawa N."/>
        </authorList>
    </citation>
    <scope>NUCLEOTIDE SEQUENCE [LARGE SCALE GENOMIC DNA]</scope>
    <source>
        <strain evidence="1 2">NBRC 106429</strain>
    </source>
</reference>
<sequence length="84" mass="9230">MAYAPGWRAVMNEYVTAMLDLLIGLVSEVPLSHRLFKGAPDVPPKSANAKWDSNAQGERIASIEGRLNEQSRILEALIHTRSVA</sequence>
<name>A0A512DQA9_9PROT</name>
<organism evidence="1 2">
    <name type="scientific">Skermanella aerolata</name>
    <dbReference type="NCBI Taxonomy" id="393310"/>
    <lineage>
        <taxon>Bacteria</taxon>
        <taxon>Pseudomonadati</taxon>
        <taxon>Pseudomonadota</taxon>
        <taxon>Alphaproteobacteria</taxon>
        <taxon>Rhodospirillales</taxon>
        <taxon>Azospirillaceae</taxon>
        <taxon>Skermanella</taxon>
    </lineage>
</organism>
<accession>A0A512DQA9</accession>
<dbReference type="EMBL" id="BJYZ01000012">
    <property type="protein sequence ID" value="GEO38657.1"/>
    <property type="molecule type" value="Genomic_DNA"/>
</dbReference>